<evidence type="ECO:0000313" key="2">
    <source>
        <dbReference type="Proteomes" id="UP000399805"/>
    </source>
</evidence>
<proteinExistence type="predicted"/>
<sequence length="30" mass="3514">MQAHKVLRRLSWLAVKLATILWKLHEAGML</sequence>
<dbReference type="EMBL" id="CABVGP010000003">
    <property type="protein sequence ID" value="VVJ22763.1"/>
    <property type="molecule type" value="Genomic_DNA"/>
</dbReference>
<dbReference type="Proteomes" id="UP000399805">
    <property type="component" value="Unassembled WGS sequence"/>
</dbReference>
<evidence type="ECO:0000313" key="1">
    <source>
        <dbReference type="EMBL" id="VVJ22763.1"/>
    </source>
</evidence>
<reference evidence="1 2" key="1">
    <citation type="submission" date="2019-09" db="EMBL/GenBank/DDBJ databases">
        <authorList>
            <person name="Leyn A S."/>
        </authorList>
    </citation>
    <scope>NUCLEOTIDE SEQUENCE [LARGE SCALE GENOMIC DNA]</scope>
    <source>
        <strain evidence="1">AA231_1</strain>
    </source>
</reference>
<organism evidence="1 2">
    <name type="scientific">Amycolatopsis camponoti</name>
    <dbReference type="NCBI Taxonomy" id="2606593"/>
    <lineage>
        <taxon>Bacteria</taxon>
        <taxon>Bacillati</taxon>
        <taxon>Actinomycetota</taxon>
        <taxon>Actinomycetes</taxon>
        <taxon>Pseudonocardiales</taxon>
        <taxon>Pseudonocardiaceae</taxon>
        <taxon>Amycolatopsis</taxon>
    </lineage>
</organism>
<dbReference type="AlphaFoldDB" id="A0A6I8M436"/>
<name>A0A6I8M436_9PSEU</name>
<keyword evidence="2" id="KW-1185">Reference proteome</keyword>
<gene>
    <name evidence="1" type="ORF">AA23TX_07676</name>
</gene>
<protein>
    <submittedName>
        <fullName evidence="1">Uncharacterized protein</fullName>
    </submittedName>
</protein>
<accession>A0A6I8M436</accession>